<dbReference type="CDD" id="cd16040">
    <property type="entry name" value="SPRY_PRY_SNTX"/>
    <property type="match status" value="2"/>
</dbReference>
<dbReference type="PROSITE" id="PS50119">
    <property type="entry name" value="ZF_BBOX"/>
    <property type="match status" value="2"/>
</dbReference>
<dbReference type="SMART" id="SM00336">
    <property type="entry name" value="BBOX"/>
    <property type="match status" value="2"/>
</dbReference>
<dbReference type="SMART" id="SM00449">
    <property type="entry name" value="SPRY"/>
    <property type="match status" value="2"/>
</dbReference>
<dbReference type="KEGG" id="ccar:109049347"/>
<name>A0A9R0B877_CYPCA</name>
<evidence type="ECO:0000256" key="4">
    <source>
        <dbReference type="PROSITE-ProRule" id="PRU00024"/>
    </source>
</evidence>
<dbReference type="SMART" id="SM00589">
    <property type="entry name" value="PRY"/>
    <property type="match status" value="2"/>
</dbReference>
<feature type="domain" description="RING-type" evidence="6">
    <location>
        <begin position="15"/>
        <end position="58"/>
    </location>
</feature>
<keyword evidence="1" id="KW-0479">Metal-binding</keyword>
<dbReference type="AlphaFoldDB" id="A0A9R0B877"/>
<sequence>MAETSVSLAQDQFSCSICLDLLKDPVAIPCGHSYCKNCITDCWNNEDQEEVYSCPQCRQTFTPRPVLCKSTMLAEVVEKLKKTKVQTARPAQCSTGSGNVECDICTGDKNKAIKSCLVCLESYCQNHLERHEEFHSGKRHKMTDATGQLQEMICPQHDKLLEIFCQTDQQCICYLCMLDEHKNHETVSATAERTEKQRQLGEMQRKYQERIQERQKELEELKEAIESHKRSAQAAVEDSERIFTELIRSIERRRSEVTQLIRDQEKAAVSRAEGQLEQLEQEIEDLRRRDAELEQLSHTDNHIHFLQSFQSLSVPPGSTDSPSITVSSHLSFDDVGKSVSHLREKLENFCREEIEKIHDKAKYIEIIPTPEYKTRNEFLQYFFPFRVDSNTIHKNLRLSKGNRVIKYTSKEQRYPDHPDRFDTVEQVLCEESVCGRCYWEVEWSGDVDISVSFKSISRKERGDDNDDSCDTCEFGRDDQSWSWLCSDSRCSFWHNNKETELPVVSSSSRIGVYVDHSAGTLSFYSVSDTMTLIHRVQTTFTQPLYAGFGIYGDSVVKLCEISKAVELLYVSVFSKMAESSVSLAQDEFSCSICLNVLKDPVTIPCGHSYCMSCITDFWDQKGVCSCPQCRQTFTPRPVLGKNTMLAEVVEKLKKTKLQAARPAQCSTGSGNVECDICTGDKNKAIKSCLVCLESYCQNHLKHHEEFHSGKRHKLTDATGQLRDMICPLHDKLLEIFCRTDQQCICYMCMVDVHKDHNTVSAAAERTEKQRHLEETQRTNQQRIQERQKELKELKEAVESYKRSAQGAVEDSERIFTELIRSIERSRSEVTQLIRDQEKAAVSRAEGQLEQLEQEIEDLRRRDAELEQLSHTDNHICFFQSFQSLSVPPASTDSPSITVISLLSFDDVEKSVSHLREKLEHFCREEIEMLSGRVKNINIIPTSEPETREEFLKYCCQLTLDPNTVNKNLVLSEENRVIEYTREEQPYPDHPDRFDGFPQVLCRESVCGRCYWEVEWSGWVGISVSYKRISKKGRGKECEFGCNDQSWSLYCSDSVCSFWHNNGRTALPVVSSSSRIGVYVDHSAGTLSFYSVSDTMTLIHRVHTTFTQPLYAGFWANKYLKGLMFFFSKATVCDLTI</sequence>
<dbReference type="GeneID" id="109049347"/>
<dbReference type="RefSeq" id="XP_042624006.1">
    <property type="nucleotide sequence ID" value="XM_042768072.1"/>
</dbReference>
<dbReference type="SMART" id="SM00184">
    <property type="entry name" value="RING"/>
    <property type="match status" value="2"/>
</dbReference>
<keyword evidence="2 4" id="KW-0863">Zinc-finger</keyword>
<dbReference type="GO" id="GO:0005737">
    <property type="term" value="C:cytoplasm"/>
    <property type="evidence" value="ECO:0007669"/>
    <property type="project" value="UniProtKB-ARBA"/>
</dbReference>
<feature type="coiled-coil region" evidence="5">
    <location>
        <begin position="204"/>
        <end position="296"/>
    </location>
</feature>
<evidence type="ECO:0000259" key="8">
    <source>
        <dbReference type="PROSITE" id="PS50188"/>
    </source>
</evidence>
<dbReference type="FunFam" id="2.60.120.920:FF:000066">
    <property type="entry name" value="Si:ch211-208f21.3"/>
    <property type="match status" value="1"/>
</dbReference>
<dbReference type="InterPro" id="IPR006574">
    <property type="entry name" value="PRY"/>
</dbReference>
<evidence type="ECO:0000256" key="1">
    <source>
        <dbReference type="ARBA" id="ARBA00022723"/>
    </source>
</evidence>
<dbReference type="CDD" id="cd19769">
    <property type="entry name" value="Bbox2_TRIM16-like"/>
    <property type="match status" value="2"/>
</dbReference>
<protein>
    <submittedName>
        <fullName evidence="9">Uncharacterized protein LOC109049347</fullName>
    </submittedName>
</protein>
<dbReference type="InterPro" id="IPR000315">
    <property type="entry name" value="Znf_B-box"/>
</dbReference>
<organism evidence="9">
    <name type="scientific">Cyprinus carpio</name>
    <name type="common">Common carp</name>
    <dbReference type="NCBI Taxonomy" id="7962"/>
    <lineage>
        <taxon>Eukaryota</taxon>
        <taxon>Metazoa</taxon>
        <taxon>Chordata</taxon>
        <taxon>Craniata</taxon>
        <taxon>Vertebrata</taxon>
        <taxon>Euteleostomi</taxon>
        <taxon>Actinopterygii</taxon>
        <taxon>Neopterygii</taxon>
        <taxon>Teleostei</taxon>
        <taxon>Ostariophysi</taxon>
        <taxon>Cypriniformes</taxon>
        <taxon>Cyprinidae</taxon>
        <taxon>Cyprininae</taxon>
        <taxon>Cyprinus</taxon>
    </lineage>
</organism>
<dbReference type="SMR" id="A0A9R0B877"/>
<evidence type="ECO:0000259" key="7">
    <source>
        <dbReference type="PROSITE" id="PS50119"/>
    </source>
</evidence>
<dbReference type="PANTHER" id="PTHR25465:SF5">
    <property type="entry name" value="E3 UBIQUITIN_ISG15 LIGASE TRIM25-RELATED"/>
    <property type="match status" value="1"/>
</dbReference>
<proteinExistence type="predicted"/>
<dbReference type="Pfam" id="PF15227">
    <property type="entry name" value="zf-C3HC4_4"/>
    <property type="match status" value="2"/>
</dbReference>
<feature type="domain" description="B30.2/SPRY" evidence="8">
    <location>
        <begin position="365"/>
        <end position="565"/>
    </location>
</feature>
<feature type="coiled-coil region" evidence="5">
    <location>
        <begin position="776"/>
        <end position="810"/>
    </location>
</feature>
<feature type="coiled-coil region" evidence="5">
    <location>
        <begin position="834"/>
        <end position="868"/>
    </location>
</feature>
<dbReference type="InterPro" id="IPR001870">
    <property type="entry name" value="B30.2/SPRY"/>
</dbReference>
<dbReference type="PANTHER" id="PTHR25465">
    <property type="entry name" value="B-BOX DOMAIN CONTAINING"/>
    <property type="match status" value="1"/>
</dbReference>
<dbReference type="PROSITE" id="PS50089">
    <property type="entry name" value="ZF_RING_2"/>
    <property type="match status" value="2"/>
</dbReference>
<dbReference type="OrthoDB" id="6105938at2759"/>
<feature type="domain" description="B box-type" evidence="7">
    <location>
        <begin position="149"/>
        <end position="189"/>
    </location>
</feature>
<feature type="domain" description="B30.2/SPRY" evidence="8">
    <location>
        <begin position="937"/>
        <end position="1131"/>
    </location>
</feature>
<dbReference type="Pfam" id="PF13765">
    <property type="entry name" value="PRY"/>
    <property type="match status" value="2"/>
</dbReference>
<evidence type="ECO:0000256" key="5">
    <source>
        <dbReference type="SAM" id="Coils"/>
    </source>
</evidence>
<keyword evidence="3" id="KW-0862">Zinc</keyword>
<keyword evidence="5" id="KW-0175">Coiled coil</keyword>
<dbReference type="Pfam" id="PF00622">
    <property type="entry name" value="SPRY"/>
    <property type="match status" value="2"/>
</dbReference>
<dbReference type="Proteomes" id="UP001155660">
    <property type="component" value="Chromosome A2"/>
</dbReference>
<feature type="domain" description="RING-type" evidence="6">
    <location>
        <begin position="590"/>
        <end position="630"/>
    </location>
</feature>
<evidence type="ECO:0000313" key="9">
    <source>
        <dbReference type="RefSeq" id="XP_042624006.1"/>
    </source>
</evidence>
<dbReference type="PROSITE" id="PS00518">
    <property type="entry name" value="ZF_RING_1"/>
    <property type="match status" value="2"/>
</dbReference>
<dbReference type="InterPro" id="IPR003877">
    <property type="entry name" value="SPRY_dom"/>
</dbReference>
<dbReference type="PROSITE" id="PS50188">
    <property type="entry name" value="B302_SPRY"/>
    <property type="match status" value="2"/>
</dbReference>
<evidence type="ECO:0000256" key="2">
    <source>
        <dbReference type="ARBA" id="ARBA00022771"/>
    </source>
</evidence>
<dbReference type="GO" id="GO:0008270">
    <property type="term" value="F:zinc ion binding"/>
    <property type="evidence" value="ECO:0007669"/>
    <property type="project" value="UniProtKB-KW"/>
</dbReference>
<feature type="domain" description="B box-type" evidence="7">
    <location>
        <begin position="721"/>
        <end position="761"/>
    </location>
</feature>
<dbReference type="Pfam" id="PF25600">
    <property type="entry name" value="TRIM_CC"/>
    <property type="match status" value="2"/>
</dbReference>
<dbReference type="InterPro" id="IPR051051">
    <property type="entry name" value="E3_ubiq-ligase_TRIM/RNF"/>
</dbReference>
<evidence type="ECO:0000259" key="6">
    <source>
        <dbReference type="PROSITE" id="PS50089"/>
    </source>
</evidence>
<dbReference type="InterPro" id="IPR001841">
    <property type="entry name" value="Znf_RING"/>
</dbReference>
<dbReference type="InterPro" id="IPR017907">
    <property type="entry name" value="Znf_RING_CS"/>
</dbReference>
<evidence type="ECO:0000256" key="3">
    <source>
        <dbReference type="ARBA" id="ARBA00022833"/>
    </source>
</evidence>
<accession>A0A9R0B877</accession>
<dbReference type="CDD" id="cd16543">
    <property type="entry name" value="RING-HC_TRIM77_C-IV"/>
    <property type="match status" value="2"/>
</dbReference>
<reference evidence="9" key="1">
    <citation type="submission" date="2025-08" db="UniProtKB">
        <authorList>
            <consortium name="RefSeq"/>
        </authorList>
    </citation>
    <scope>IDENTIFICATION</scope>
    <source>
        <tissue evidence="9">Muscle</tissue>
    </source>
</reference>
<dbReference type="Pfam" id="PF00643">
    <property type="entry name" value="zf-B_box"/>
    <property type="match status" value="2"/>
</dbReference>
<gene>
    <name evidence="9" type="primary">LOC109049347</name>
</gene>
<dbReference type="InterPro" id="IPR058030">
    <property type="entry name" value="TRIM8/14/16/25/29/45/65_CC"/>
</dbReference>